<name>A0A369IZ31_HYPMA</name>
<feature type="region of interest" description="Disordered" evidence="1">
    <location>
        <begin position="89"/>
        <end position="194"/>
    </location>
</feature>
<proteinExistence type="predicted"/>
<dbReference type="InParanoid" id="A0A369IZ31"/>
<evidence type="ECO:0000313" key="3">
    <source>
        <dbReference type="Proteomes" id="UP000076154"/>
    </source>
</evidence>
<keyword evidence="3" id="KW-1185">Reference proteome</keyword>
<accession>A0A369IZ31</accession>
<gene>
    <name evidence="2" type="ORF">Hypma_005504</name>
</gene>
<dbReference type="Proteomes" id="UP000076154">
    <property type="component" value="Unassembled WGS sequence"/>
</dbReference>
<feature type="compositionally biased region" description="Basic and acidic residues" evidence="1">
    <location>
        <begin position="139"/>
        <end position="160"/>
    </location>
</feature>
<evidence type="ECO:0000256" key="1">
    <source>
        <dbReference type="SAM" id="MobiDB-lite"/>
    </source>
</evidence>
<protein>
    <submittedName>
        <fullName evidence="2">Uncharacterized protein</fullName>
    </submittedName>
</protein>
<feature type="region of interest" description="Disordered" evidence="1">
    <location>
        <begin position="43"/>
        <end position="62"/>
    </location>
</feature>
<dbReference type="AlphaFoldDB" id="A0A369IZ31"/>
<organism evidence="2 3">
    <name type="scientific">Hypsizygus marmoreus</name>
    <name type="common">White beech mushroom</name>
    <name type="synonym">Agaricus marmoreus</name>
    <dbReference type="NCBI Taxonomy" id="39966"/>
    <lineage>
        <taxon>Eukaryota</taxon>
        <taxon>Fungi</taxon>
        <taxon>Dikarya</taxon>
        <taxon>Basidiomycota</taxon>
        <taxon>Agaricomycotina</taxon>
        <taxon>Agaricomycetes</taxon>
        <taxon>Agaricomycetidae</taxon>
        <taxon>Agaricales</taxon>
        <taxon>Tricholomatineae</taxon>
        <taxon>Lyophyllaceae</taxon>
        <taxon>Hypsizygus</taxon>
    </lineage>
</organism>
<feature type="compositionally biased region" description="Polar residues" evidence="1">
    <location>
        <begin position="185"/>
        <end position="194"/>
    </location>
</feature>
<evidence type="ECO:0000313" key="2">
    <source>
        <dbReference type="EMBL" id="RDB15011.1"/>
    </source>
</evidence>
<sequence length="194" mass="20995">MSFANLYSNGFRGLSSRQVRLVINNHRSPCEIQVLLEAKPRRVDRTMSEHGRSPLDPCRGDGDSGEMTAAVLIPLLNWAKAAHPVATDLGTRGTANGAQLQTTPHHALPQRHAPTRDQATVPRSAETRDAKPNSPEVEAAEKEGQTRKKGERGRMKEVGRRAPSIRAPDTTGVDDSAGRKGRGGLSTSKEGIEH</sequence>
<feature type="compositionally biased region" description="Polar residues" evidence="1">
    <location>
        <begin position="93"/>
        <end position="104"/>
    </location>
</feature>
<comment type="caution">
    <text evidence="2">The sequence shown here is derived from an EMBL/GenBank/DDBJ whole genome shotgun (WGS) entry which is preliminary data.</text>
</comment>
<reference evidence="2" key="1">
    <citation type="submission" date="2018-04" db="EMBL/GenBank/DDBJ databases">
        <title>Whole genome sequencing of Hypsizygus marmoreus.</title>
        <authorList>
            <person name="Choi I.-G."/>
            <person name="Min B."/>
            <person name="Kim J.-G."/>
            <person name="Kim S."/>
            <person name="Oh Y.-L."/>
            <person name="Kong W.-S."/>
            <person name="Park H."/>
            <person name="Jeong J."/>
            <person name="Song E.-S."/>
        </authorList>
    </citation>
    <scope>NUCLEOTIDE SEQUENCE [LARGE SCALE GENOMIC DNA]</scope>
    <source>
        <strain evidence="2">51987-8</strain>
    </source>
</reference>
<dbReference type="EMBL" id="LUEZ02000232">
    <property type="protein sequence ID" value="RDB15011.1"/>
    <property type="molecule type" value="Genomic_DNA"/>
</dbReference>